<dbReference type="Proteomes" id="UP000253987">
    <property type="component" value="Unassembled WGS sequence"/>
</dbReference>
<dbReference type="CDD" id="cd01164">
    <property type="entry name" value="FruK_PfkB_like"/>
    <property type="match status" value="1"/>
</dbReference>
<dbReference type="Pfam" id="PF00294">
    <property type="entry name" value="PfkB"/>
    <property type="match status" value="1"/>
</dbReference>
<name>A0A2V3ZY87_9GAMM</name>
<dbReference type="PANTHER" id="PTHR46566">
    <property type="entry name" value="1-PHOSPHOFRUCTOKINASE-RELATED"/>
    <property type="match status" value="1"/>
</dbReference>
<dbReference type="Gene3D" id="3.40.1190.20">
    <property type="match status" value="1"/>
</dbReference>
<keyword evidence="8" id="KW-1185">Reference proteome</keyword>
<reference evidence="7 8" key="2">
    <citation type="submission" date="2018-06" db="EMBL/GenBank/DDBJ databases">
        <title>Marinobactersediminissp. nov, a moderately halophilic bacterium isolated from marine solar saltern.</title>
        <authorList>
            <person name="Zhang Y."/>
        </authorList>
    </citation>
    <scope>NUCLEOTIDE SEQUENCE [LARGE SCALE GENOMIC DNA]</scope>
    <source>
        <strain evidence="7 8">F01</strain>
    </source>
</reference>
<dbReference type="GO" id="GO:0003872">
    <property type="term" value="F:6-phosphofructokinase activity"/>
    <property type="evidence" value="ECO:0007669"/>
    <property type="project" value="TreeGrafter"/>
</dbReference>
<protein>
    <submittedName>
        <fullName evidence="7">Phosphofructokinase</fullName>
    </submittedName>
</protein>
<dbReference type="InterPro" id="IPR011611">
    <property type="entry name" value="PfkB_dom"/>
</dbReference>
<dbReference type="OrthoDB" id="9801219at2"/>
<keyword evidence="5" id="KW-0067">ATP-binding</keyword>
<evidence type="ECO:0000259" key="6">
    <source>
        <dbReference type="Pfam" id="PF00294"/>
    </source>
</evidence>
<dbReference type="InterPro" id="IPR002173">
    <property type="entry name" value="Carboh/pur_kinase_PfkB_CS"/>
</dbReference>
<evidence type="ECO:0000313" key="7">
    <source>
        <dbReference type="EMBL" id="PXX90811.1"/>
    </source>
</evidence>
<dbReference type="AlphaFoldDB" id="A0A2V3ZY87"/>
<reference evidence="8" key="1">
    <citation type="submission" date="2018-05" db="EMBL/GenBank/DDBJ databases">
        <authorList>
            <person name="Lu D."/>
        </authorList>
    </citation>
    <scope>NUCLEOTIDE SEQUENCE [LARGE SCALE GENOMIC DNA]</scope>
    <source>
        <strain evidence="8">F01</strain>
    </source>
</reference>
<gene>
    <name evidence="7" type="ORF">DIT71_09765</name>
</gene>
<dbReference type="EMBL" id="QFWX01000004">
    <property type="protein sequence ID" value="PXX90811.1"/>
    <property type="molecule type" value="Genomic_DNA"/>
</dbReference>
<dbReference type="SUPFAM" id="SSF53613">
    <property type="entry name" value="Ribokinase-like"/>
    <property type="match status" value="1"/>
</dbReference>
<evidence type="ECO:0000256" key="5">
    <source>
        <dbReference type="ARBA" id="ARBA00022840"/>
    </source>
</evidence>
<keyword evidence="4 7" id="KW-0418">Kinase</keyword>
<sequence length="384" mass="41147">MPFGSSSGNITLLSNRAQRLFWLLSRTLLPMGLNATGSQKPWSATEADWIAGWAIQAFVFQTPEKSDMGKVATVTMNPSVDVFAETEDLVENGKTRCKNTTQEPGGGGINVARNLNRFGVDVVAILTAGGLQGKLLKQLLAGAAFTFYCVDIKGETRQSLAVTERASGKLFHLVFPGPELEESEWRQCLDAFQALKPAADYLVLSGSLPGGVPTDFYGDLARLAADEGTRVILDTSGKALSPSRGKGIYLTKLNFGEFCDLGYSGSDDHAGMLAAMGQMVDEGLTDNLIVTLDAEGALLVSNTGEKLYARPPRTRVISHVGAGDSFVSVLVYQLDRGKTVAEAFRYGVAAAAAKVSTPGNQLMDLDKVESIVETVMIREHGERR</sequence>
<keyword evidence="2" id="KW-0808">Transferase</keyword>
<evidence type="ECO:0000256" key="2">
    <source>
        <dbReference type="ARBA" id="ARBA00022679"/>
    </source>
</evidence>
<comment type="similarity">
    <text evidence="1">Belongs to the carbohydrate kinase PfkB family.</text>
</comment>
<evidence type="ECO:0000313" key="8">
    <source>
        <dbReference type="Proteomes" id="UP000253987"/>
    </source>
</evidence>
<dbReference type="GO" id="GO:0005829">
    <property type="term" value="C:cytosol"/>
    <property type="evidence" value="ECO:0007669"/>
    <property type="project" value="TreeGrafter"/>
</dbReference>
<evidence type="ECO:0000256" key="1">
    <source>
        <dbReference type="ARBA" id="ARBA00010688"/>
    </source>
</evidence>
<dbReference type="PANTHER" id="PTHR46566:SF2">
    <property type="entry name" value="ATP-DEPENDENT 6-PHOSPHOFRUCTOKINASE ISOZYME 2"/>
    <property type="match status" value="1"/>
</dbReference>
<evidence type="ECO:0000256" key="4">
    <source>
        <dbReference type="ARBA" id="ARBA00022777"/>
    </source>
</evidence>
<dbReference type="GO" id="GO:0005524">
    <property type="term" value="F:ATP binding"/>
    <property type="evidence" value="ECO:0007669"/>
    <property type="project" value="UniProtKB-KW"/>
</dbReference>
<dbReference type="NCBIfam" id="TIGR03168">
    <property type="entry name" value="1-PFK"/>
    <property type="match status" value="1"/>
</dbReference>
<organism evidence="7 8">
    <name type="scientific">Marinobacter vulgaris</name>
    <dbReference type="NCBI Taxonomy" id="1928331"/>
    <lineage>
        <taxon>Bacteria</taxon>
        <taxon>Pseudomonadati</taxon>
        <taxon>Pseudomonadota</taxon>
        <taxon>Gammaproteobacteria</taxon>
        <taxon>Pseudomonadales</taxon>
        <taxon>Marinobacteraceae</taxon>
        <taxon>Marinobacter</taxon>
    </lineage>
</organism>
<dbReference type="InterPro" id="IPR017583">
    <property type="entry name" value="Tagatose/fructose_Pkinase"/>
</dbReference>
<dbReference type="InterPro" id="IPR029056">
    <property type="entry name" value="Ribokinase-like"/>
</dbReference>
<dbReference type="PROSITE" id="PS00583">
    <property type="entry name" value="PFKB_KINASES_1"/>
    <property type="match status" value="1"/>
</dbReference>
<comment type="caution">
    <text evidence="7">The sequence shown here is derived from an EMBL/GenBank/DDBJ whole genome shotgun (WGS) entry which is preliminary data.</text>
</comment>
<keyword evidence="3" id="KW-0547">Nucleotide-binding</keyword>
<evidence type="ECO:0000256" key="3">
    <source>
        <dbReference type="ARBA" id="ARBA00022741"/>
    </source>
</evidence>
<proteinExistence type="inferred from homology"/>
<feature type="domain" description="Carbohydrate kinase PfkB" evidence="6">
    <location>
        <begin position="80"/>
        <end position="362"/>
    </location>
</feature>
<accession>A0A2V3ZY87</accession>